<dbReference type="EMBL" id="BAABDS010000010">
    <property type="protein sequence ID" value="GAA3704019.1"/>
    <property type="molecule type" value="Genomic_DNA"/>
</dbReference>
<dbReference type="Gene3D" id="1.10.443.10">
    <property type="entry name" value="Intergrase catalytic core"/>
    <property type="match status" value="1"/>
</dbReference>
<organism evidence="7 8">
    <name type="scientific">Oceanisphaera sediminis</name>
    <dbReference type="NCBI Taxonomy" id="981381"/>
    <lineage>
        <taxon>Bacteria</taxon>
        <taxon>Pseudomonadati</taxon>
        <taxon>Pseudomonadota</taxon>
        <taxon>Gammaproteobacteria</taxon>
        <taxon>Aeromonadales</taxon>
        <taxon>Aeromonadaceae</taxon>
        <taxon>Oceanisphaera</taxon>
    </lineage>
</organism>
<dbReference type="Pfam" id="PF00589">
    <property type="entry name" value="Phage_integrase"/>
    <property type="match status" value="1"/>
</dbReference>
<evidence type="ECO:0000259" key="6">
    <source>
        <dbReference type="PROSITE" id="PS51900"/>
    </source>
</evidence>
<keyword evidence="2 4" id="KW-0238">DNA-binding</keyword>
<dbReference type="CDD" id="cd01189">
    <property type="entry name" value="INT_ICEBs1_C_like"/>
    <property type="match status" value="1"/>
</dbReference>
<name>A0ABP7DI61_9GAMM</name>
<dbReference type="PROSITE" id="PS51898">
    <property type="entry name" value="TYR_RECOMBINASE"/>
    <property type="match status" value="1"/>
</dbReference>
<dbReference type="SUPFAM" id="SSF56349">
    <property type="entry name" value="DNA breaking-rejoining enzymes"/>
    <property type="match status" value="1"/>
</dbReference>
<keyword evidence="8" id="KW-1185">Reference proteome</keyword>
<protein>
    <submittedName>
        <fullName evidence="7">Site-specific integrase</fullName>
    </submittedName>
</protein>
<dbReference type="PANTHER" id="PTHR30349:SF36">
    <property type="entry name" value="PROPHAGE INTEGRASE INTR-RELATED"/>
    <property type="match status" value="1"/>
</dbReference>
<dbReference type="InterPro" id="IPR044068">
    <property type="entry name" value="CB"/>
</dbReference>
<evidence type="ECO:0000256" key="3">
    <source>
        <dbReference type="ARBA" id="ARBA00023172"/>
    </source>
</evidence>
<dbReference type="PROSITE" id="PS51900">
    <property type="entry name" value="CB"/>
    <property type="match status" value="1"/>
</dbReference>
<dbReference type="InterPro" id="IPR011010">
    <property type="entry name" value="DNA_brk_join_enz"/>
</dbReference>
<proteinExistence type="predicted"/>
<feature type="domain" description="Tyr recombinase" evidence="5">
    <location>
        <begin position="201"/>
        <end position="406"/>
    </location>
</feature>
<dbReference type="Proteomes" id="UP001501479">
    <property type="component" value="Unassembled WGS sequence"/>
</dbReference>
<feature type="domain" description="Core-binding (CB)" evidence="6">
    <location>
        <begin position="93"/>
        <end position="174"/>
    </location>
</feature>
<dbReference type="InterPro" id="IPR002104">
    <property type="entry name" value="Integrase_catalytic"/>
</dbReference>
<comment type="caution">
    <text evidence="7">The sequence shown here is derived from an EMBL/GenBank/DDBJ whole genome shotgun (WGS) entry which is preliminary data.</text>
</comment>
<evidence type="ECO:0000313" key="7">
    <source>
        <dbReference type="EMBL" id="GAA3704019.1"/>
    </source>
</evidence>
<evidence type="ECO:0000256" key="1">
    <source>
        <dbReference type="ARBA" id="ARBA00022908"/>
    </source>
</evidence>
<dbReference type="Gene3D" id="1.10.150.130">
    <property type="match status" value="1"/>
</dbReference>
<dbReference type="InterPro" id="IPR022000">
    <property type="entry name" value="Min27-like_integrase_DNA_bind"/>
</dbReference>
<keyword evidence="3" id="KW-0233">DNA recombination</keyword>
<dbReference type="InterPro" id="IPR050090">
    <property type="entry name" value="Tyrosine_recombinase_XerCD"/>
</dbReference>
<sequence length="432" mass="49909">MMKLTTKAARLLDATPGVHLHHGRLRLALKVPGRTAPVRKSLGLLPTEANILYAGNKLSAMKIDVQTGNFNSDEAAFWHKHFPNDPRHNIVNRTLRDYFDQYRESRKFDLAHASLRGLESVVSLLEPHRLLDRDLRDINHRDLERVRNAALTTRKSSTVQLYFTQLRAVIDEAIKDGYLEHSPFVRLRKLRQSSMESDPTDAVEPFTQAELGRLLAACKSENARQMIGFLFWTGMRPGEMKALAWEDVDLDAGTARVNYNLSRAGYIKPPKTKAGIRTIDLLPAAVTILRRQRELTYMLPERRDEVRLLHNKSRIELRRRVFLNPDNQPHHNPELFTSHKSWTALLRRAKLTHREPYQLRHSYASMMLMIGAHPAYMAKQMGHKDWGMIRMIYAKWVADENPNYRDELARKLENLDPHVTPSVTMEREAIGK</sequence>
<accession>A0ABP7DI61</accession>
<evidence type="ECO:0000256" key="4">
    <source>
        <dbReference type="PROSITE-ProRule" id="PRU01248"/>
    </source>
</evidence>
<reference evidence="8" key="1">
    <citation type="journal article" date="2019" name="Int. J. Syst. Evol. Microbiol.">
        <title>The Global Catalogue of Microorganisms (GCM) 10K type strain sequencing project: providing services to taxonomists for standard genome sequencing and annotation.</title>
        <authorList>
            <consortium name="The Broad Institute Genomics Platform"/>
            <consortium name="The Broad Institute Genome Sequencing Center for Infectious Disease"/>
            <person name="Wu L."/>
            <person name="Ma J."/>
        </authorList>
    </citation>
    <scope>NUCLEOTIDE SEQUENCE [LARGE SCALE GENOMIC DNA]</scope>
    <source>
        <strain evidence="8">JCM 17329</strain>
    </source>
</reference>
<dbReference type="InterPro" id="IPR010998">
    <property type="entry name" value="Integrase_recombinase_N"/>
</dbReference>
<dbReference type="RefSeq" id="WP_344962731.1">
    <property type="nucleotide sequence ID" value="NZ_BAABDS010000010.1"/>
</dbReference>
<evidence type="ECO:0000313" key="8">
    <source>
        <dbReference type="Proteomes" id="UP001501479"/>
    </source>
</evidence>
<dbReference type="InterPro" id="IPR013762">
    <property type="entry name" value="Integrase-like_cat_sf"/>
</dbReference>
<evidence type="ECO:0000256" key="2">
    <source>
        <dbReference type="ARBA" id="ARBA00023125"/>
    </source>
</evidence>
<dbReference type="Pfam" id="PF12167">
    <property type="entry name" value="Arm-DNA-bind_2"/>
    <property type="match status" value="1"/>
</dbReference>
<dbReference type="PANTHER" id="PTHR30349">
    <property type="entry name" value="PHAGE INTEGRASE-RELATED"/>
    <property type="match status" value="1"/>
</dbReference>
<keyword evidence="1" id="KW-0229">DNA integration</keyword>
<evidence type="ECO:0000259" key="5">
    <source>
        <dbReference type="PROSITE" id="PS51898"/>
    </source>
</evidence>
<gene>
    <name evidence="7" type="ORF">GCM10022421_08520</name>
</gene>